<dbReference type="EMBL" id="BJLB01000001">
    <property type="protein sequence ID" value="GEA38405.1"/>
    <property type="molecule type" value="Genomic_DNA"/>
</dbReference>
<sequence>MLGFSHVIHLILMSYKRIKIIYVSVFVTRETAALKAVFDFLMFNATPCNFTGLIVNAAAGTMPR</sequence>
<accession>A0A829W7T5</accession>
<evidence type="ECO:0000313" key="1">
    <source>
        <dbReference type="EMBL" id="GEA38405.1"/>
    </source>
</evidence>
<comment type="caution">
    <text evidence="1">The sequence shown here is derived from an EMBL/GenBank/DDBJ whole genome shotgun (WGS) entry which is preliminary data.</text>
</comment>
<organism evidence="1 2">
    <name type="scientific">Enterocloster clostridioformis</name>
    <dbReference type="NCBI Taxonomy" id="1531"/>
    <lineage>
        <taxon>Bacteria</taxon>
        <taxon>Bacillati</taxon>
        <taxon>Bacillota</taxon>
        <taxon>Clostridia</taxon>
        <taxon>Lachnospirales</taxon>
        <taxon>Lachnospiraceae</taxon>
        <taxon>Enterocloster</taxon>
    </lineage>
</organism>
<proteinExistence type="predicted"/>
<dbReference type="AlphaFoldDB" id="A0A829W7T5"/>
<reference evidence="1 2" key="1">
    <citation type="submission" date="2019-06" db="EMBL/GenBank/DDBJ databases">
        <title>Draft genome sequence of [Clostridium] clostridioforme NBRC 113352.</title>
        <authorList>
            <person name="Miura T."/>
            <person name="Furukawa M."/>
            <person name="Shimamura M."/>
            <person name="Ohyama Y."/>
            <person name="Yamazoe A."/>
            <person name="Kawasaki H."/>
        </authorList>
    </citation>
    <scope>NUCLEOTIDE SEQUENCE [LARGE SCALE GENOMIC DNA]</scope>
    <source>
        <strain evidence="1 2">NBRC 113352</strain>
    </source>
</reference>
<evidence type="ECO:0000313" key="2">
    <source>
        <dbReference type="Proteomes" id="UP000315200"/>
    </source>
</evidence>
<gene>
    <name evidence="1" type="ORF">Ccl03g_41180</name>
</gene>
<name>A0A829W7T5_9FIRM</name>
<protein>
    <submittedName>
        <fullName evidence="1">Uncharacterized protein</fullName>
    </submittedName>
</protein>
<dbReference type="Proteomes" id="UP000315200">
    <property type="component" value="Unassembled WGS sequence"/>
</dbReference>